<evidence type="ECO:0000313" key="8">
    <source>
        <dbReference type="EMBL" id="KAB6149013.1"/>
    </source>
</evidence>
<protein>
    <submittedName>
        <fullName evidence="8">RagB/SusD family nutrient uptake outer membrane protein</fullName>
    </submittedName>
</protein>
<dbReference type="Pfam" id="PF14322">
    <property type="entry name" value="SusD-like_3"/>
    <property type="match status" value="1"/>
</dbReference>
<keyword evidence="3" id="KW-0732">Signal</keyword>
<keyword evidence="4" id="KW-0472">Membrane</keyword>
<evidence type="ECO:0000259" key="6">
    <source>
        <dbReference type="Pfam" id="PF07980"/>
    </source>
</evidence>
<evidence type="ECO:0000256" key="1">
    <source>
        <dbReference type="ARBA" id="ARBA00004442"/>
    </source>
</evidence>
<accession>A0A7J5Q025</accession>
<proteinExistence type="inferred from homology"/>
<dbReference type="InterPro" id="IPR012944">
    <property type="entry name" value="SusD_RagB_dom"/>
</dbReference>
<dbReference type="Gene3D" id="1.25.40.390">
    <property type="match status" value="1"/>
</dbReference>
<dbReference type="RefSeq" id="WP_151934321.1">
    <property type="nucleotide sequence ID" value="NZ_WDED01000006.1"/>
</dbReference>
<dbReference type="SUPFAM" id="SSF48452">
    <property type="entry name" value="TPR-like"/>
    <property type="match status" value="1"/>
</dbReference>
<evidence type="ECO:0000313" key="9">
    <source>
        <dbReference type="Proteomes" id="UP000434604"/>
    </source>
</evidence>
<evidence type="ECO:0000256" key="4">
    <source>
        <dbReference type="ARBA" id="ARBA00023136"/>
    </source>
</evidence>
<gene>
    <name evidence="8" type="ORF">GA398_05755</name>
</gene>
<reference evidence="8 9" key="1">
    <citation type="journal article" date="2019" name="Nat. Med.">
        <title>A library of human gut bacterial isolates paired with longitudinal multiomics data enables mechanistic microbiome research.</title>
        <authorList>
            <person name="Poyet M."/>
            <person name="Groussin M."/>
            <person name="Gibbons S.M."/>
            <person name="Avila-Pacheco J."/>
            <person name="Jiang X."/>
            <person name="Kearney S.M."/>
            <person name="Perrotta A.R."/>
            <person name="Berdy B."/>
            <person name="Zhao S."/>
            <person name="Lieberman T.D."/>
            <person name="Swanson P.K."/>
            <person name="Smith M."/>
            <person name="Roesemann S."/>
            <person name="Alexander J.E."/>
            <person name="Rich S.A."/>
            <person name="Livny J."/>
            <person name="Vlamakis H."/>
            <person name="Clish C."/>
            <person name="Bullock K."/>
            <person name="Deik A."/>
            <person name="Scott J."/>
            <person name="Pierce K.A."/>
            <person name="Xavier R.J."/>
            <person name="Alm E.J."/>
        </authorList>
    </citation>
    <scope>NUCLEOTIDE SEQUENCE [LARGE SCALE GENOMIC DNA]</scope>
    <source>
        <strain evidence="8 9">BIOML-A58</strain>
    </source>
</reference>
<comment type="similarity">
    <text evidence="2">Belongs to the SusD family.</text>
</comment>
<evidence type="ECO:0000259" key="7">
    <source>
        <dbReference type="Pfam" id="PF14322"/>
    </source>
</evidence>
<dbReference type="Proteomes" id="UP000434604">
    <property type="component" value="Unassembled WGS sequence"/>
</dbReference>
<evidence type="ECO:0000256" key="3">
    <source>
        <dbReference type="ARBA" id="ARBA00022729"/>
    </source>
</evidence>
<dbReference type="InterPro" id="IPR033985">
    <property type="entry name" value="SusD-like_N"/>
</dbReference>
<sequence>MKRYIKLAGVLLISGLVACEDYLDVNPEMGITAEEIYSDYYNFKGAVDRATNLIHNYVFDRYDWDCEVGGLSDEAQSVKSAPTMLSVNTGLWQDYSGREFGFKNQNESTATNVANRGYNREPAGEAVAAIRAVNQCLENFHLLHIFPDEIGYTPGELKAQLLGQCYFLRGWHYFQIINRYGGMPIMDRVYKSTETFDVERPTYLESAKWMVADMDSAVKYLPEKWGARDLGRVTKTSAKALKAMMLLYAASPNMNPDLNPYGSDNREYNIEIAKKAVAASVEAIKSAESPDTRYKMYDLADYTNNFYSRVSGISDEAIFQPPMTIDQAPMRHQGTGTGWYLPMFDGGWNIFNTPTQNAVNRFETISGWDIKDFRATDFDEDNPYMRRDPRLRMFIYCHGDDMYPTKETTNKEHPKYWDASENSWHWKKFKNTAGGLIFTGYIHRKFRWPGNNNFEKVVGYYRIFPFIRFPQLYLDFAEAANEVYGPNGAVPGTQLTAATALYEVRKRVGMPPVRAEYTVDKQTFRERIYNERAVELYMEFHRWTDIRRWRLAKELFAGQKCIKGAYIHKVNGELKFEEQTLDNAVRVFEDRHYWYPFDRATMNMMLTFKQNPGW</sequence>
<comment type="subcellular location">
    <subcellularLocation>
        <location evidence="1">Cell outer membrane</location>
    </subcellularLocation>
</comment>
<comment type="caution">
    <text evidence="8">The sequence shown here is derived from an EMBL/GenBank/DDBJ whole genome shotgun (WGS) entry which is preliminary data.</text>
</comment>
<dbReference type="PROSITE" id="PS51257">
    <property type="entry name" value="PROKAR_LIPOPROTEIN"/>
    <property type="match status" value="1"/>
</dbReference>
<evidence type="ECO:0000256" key="5">
    <source>
        <dbReference type="ARBA" id="ARBA00023237"/>
    </source>
</evidence>
<dbReference type="AlphaFoldDB" id="A0A7J5Q025"/>
<dbReference type="GO" id="GO:0009279">
    <property type="term" value="C:cell outer membrane"/>
    <property type="evidence" value="ECO:0007669"/>
    <property type="project" value="UniProtKB-SubCell"/>
</dbReference>
<feature type="domain" description="SusD-like N-terminal" evidence="7">
    <location>
        <begin position="130"/>
        <end position="243"/>
    </location>
</feature>
<dbReference type="EMBL" id="WDED01000006">
    <property type="protein sequence ID" value="KAB6149013.1"/>
    <property type="molecule type" value="Genomic_DNA"/>
</dbReference>
<dbReference type="Pfam" id="PF07980">
    <property type="entry name" value="SusD_RagB"/>
    <property type="match status" value="1"/>
</dbReference>
<name>A0A7J5Q025_9BACE</name>
<organism evidence="8 9">
    <name type="scientific">Bacteroides xylanisolvens</name>
    <dbReference type="NCBI Taxonomy" id="371601"/>
    <lineage>
        <taxon>Bacteria</taxon>
        <taxon>Pseudomonadati</taxon>
        <taxon>Bacteroidota</taxon>
        <taxon>Bacteroidia</taxon>
        <taxon>Bacteroidales</taxon>
        <taxon>Bacteroidaceae</taxon>
        <taxon>Bacteroides</taxon>
    </lineage>
</organism>
<feature type="domain" description="RagB/SusD" evidence="6">
    <location>
        <begin position="342"/>
        <end position="614"/>
    </location>
</feature>
<dbReference type="InterPro" id="IPR011990">
    <property type="entry name" value="TPR-like_helical_dom_sf"/>
</dbReference>
<evidence type="ECO:0000256" key="2">
    <source>
        <dbReference type="ARBA" id="ARBA00006275"/>
    </source>
</evidence>
<keyword evidence="5" id="KW-0998">Cell outer membrane</keyword>